<dbReference type="EMBL" id="HBGO01003542">
    <property type="protein sequence ID" value="CAD9322606.1"/>
    <property type="molecule type" value="Transcribed_RNA"/>
</dbReference>
<evidence type="ECO:0000313" key="1">
    <source>
        <dbReference type="EMBL" id="CAD9322605.1"/>
    </source>
</evidence>
<sequence length="116" mass="13106">MDIAGARWVPSRSKGWVGEGGEGLSSKLPQMDRLSHGFWCLARDYQHFTSSVEMKEMRKFCARTTTFNLILQGLECITCHSVQKCALQSSVLFHLGPFAKLLGDYFLQGRNYSLRA</sequence>
<organism evidence="2">
    <name type="scientific">Trieres chinensis</name>
    <name type="common">Marine centric diatom</name>
    <name type="synonym">Odontella sinensis</name>
    <dbReference type="NCBI Taxonomy" id="1514140"/>
    <lineage>
        <taxon>Eukaryota</taxon>
        <taxon>Sar</taxon>
        <taxon>Stramenopiles</taxon>
        <taxon>Ochrophyta</taxon>
        <taxon>Bacillariophyta</taxon>
        <taxon>Mediophyceae</taxon>
        <taxon>Biddulphiophycidae</taxon>
        <taxon>Eupodiscales</taxon>
        <taxon>Parodontellaceae</taxon>
        <taxon>Trieres</taxon>
    </lineage>
</organism>
<protein>
    <submittedName>
        <fullName evidence="2">Uncharacterized protein</fullName>
    </submittedName>
</protein>
<evidence type="ECO:0000313" key="2">
    <source>
        <dbReference type="EMBL" id="CAD9322606.1"/>
    </source>
</evidence>
<dbReference type="AlphaFoldDB" id="A0A6U1T8M5"/>
<dbReference type="EMBL" id="HBGO01003541">
    <property type="protein sequence ID" value="CAD9322605.1"/>
    <property type="molecule type" value="Transcribed_RNA"/>
</dbReference>
<gene>
    <name evidence="1" type="ORF">OSIN01602_LOCUS1972</name>
    <name evidence="2" type="ORF">OSIN01602_LOCUS1973</name>
</gene>
<reference evidence="2" key="1">
    <citation type="submission" date="2021-01" db="EMBL/GenBank/DDBJ databases">
        <authorList>
            <person name="Corre E."/>
            <person name="Pelletier E."/>
            <person name="Niang G."/>
            <person name="Scheremetjew M."/>
            <person name="Finn R."/>
            <person name="Kale V."/>
            <person name="Holt S."/>
            <person name="Cochrane G."/>
            <person name="Meng A."/>
            <person name="Brown T."/>
            <person name="Cohen L."/>
        </authorList>
    </citation>
    <scope>NUCLEOTIDE SEQUENCE</scope>
    <source>
        <strain evidence="2">Grunow 1884</strain>
    </source>
</reference>
<name>A0A6U1T8M5_TRICV</name>
<proteinExistence type="predicted"/>
<accession>A0A6U1T8M5</accession>